<evidence type="ECO:0000313" key="3">
    <source>
        <dbReference type="Proteomes" id="UP000198802"/>
    </source>
</evidence>
<dbReference type="RefSeq" id="WP_091274115.1">
    <property type="nucleotide sequence ID" value="NZ_FAOZ01000005.1"/>
</dbReference>
<protein>
    <recommendedName>
        <fullName evidence="4">Peptidase inhibitor family I36</fullName>
    </recommendedName>
</protein>
<sequence>MKLKRAFAATSVLATCLATALGVAAPADAATHKNGVLETGEFGLYYLQNQSGYVFDLYVSDDNFAGDVFPGTSISANDNTESYRNRDSYWWHVFTNASYTGSHGCLSAGYVGNASATYKNTISSAYWSSASC</sequence>
<gene>
    <name evidence="2" type="ORF">Ga0074812_105158</name>
</gene>
<feature type="signal peptide" evidence="1">
    <location>
        <begin position="1"/>
        <end position="29"/>
    </location>
</feature>
<feature type="chain" id="PRO_5006626277" description="Peptidase inhibitor family I36" evidence="1">
    <location>
        <begin position="30"/>
        <end position="132"/>
    </location>
</feature>
<dbReference type="Pfam" id="PF03995">
    <property type="entry name" value="Inhibitor_I36"/>
    <property type="match status" value="1"/>
</dbReference>
<proteinExistence type="predicted"/>
<reference evidence="3" key="1">
    <citation type="submission" date="2015-11" db="EMBL/GenBank/DDBJ databases">
        <authorList>
            <person name="Varghese N."/>
        </authorList>
    </citation>
    <scope>NUCLEOTIDE SEQUENCE [LARGE SCALE GENOMIC DNA]</scope>
    <source>
        <strain evidence="3">DSM 45899</strain>
    </source>
</reference>
<evidence type="ECO:0000313" key="2">
    <source>
        <dbReference type="EMBL" id="CUU55507.1"/>
    </source>
</evidence>
<dbReference type="AlphaFoldDB" id="A0A0S4QJ30"/>
<evidence type="ECO:0008006" key="4">
    <source>
        <dbReference type="Google" id="ProtNLM"/>
    </source>
</evidence>
<evidence type="ECO:0000256" key="1">
    <source>
        <dbReference type="SAM" id="SignalP"/>
    </source>
</evidence>
<organism evidence="2 3">
    <name type="scientific">Parafrankia irregularis</name>
    <dbReference type="NCBI Taxonomy" id="795642"/>
    <lineage>
        <taxon>Bacteria</taxon>
        <taxon>Bacillati</taxon>
        <taxon>Actinomycetota</taxon>
        <taxon>Actinomycetes</taxon>
        <taxon>Frankiales</taxon>
        <taxon>Frankiaceae</taxon>
        <taxon>Parafrankia</taxon>
    </lineage>
</organism>
<name>A0A0S4QJ30_9ACTN</name>
<dbReference type="EMBL" id="FAOZ01000005">
    <property type="protein sequence ID" value="CUU55507.1"/>
    <property type="molecule type" value="Genomic_DNA"/>
</dbReference>
<keyword evidence="1" id="KW-0732">Signal</keyword>
<keyword evidence="3" id="KW-1185">Reference proteome</keyword>
<accession>A0A0S4QJ30</accession>
<dbReference type="Proteomes" id="UP000198802">
    <property type="component" value="Unassembled WGS sequence"/>
</dbReference>